<reference evidence="2" key="1">
    <citation type="submission" date="2016-04" db="EMBL/GenBank/DDBJ databases">
        <authorList>
            <person name="Evans L.H."/>
            <person name="Alamgir A."/>
            <person name="Owens N."/>
            <person name="Weber N.D."/>
            <person name="Virtaneva K."/>
            <person name="Barbian K."/>
            <person name="Babar A."/>
            <person name="Rosenke K."/>
        </authorList>
    </citation>
    <scope>NUCLEOTIDE SEQUENCE</scope>
    <source>
        <strain evidence="2">86</strain>
    </source>
</reference>
<name>A0A212J794_9PROT</name>
<organism evidence="2">
    <name type="scientific">uncultured Alphaproteobacteria bacterium</name>
    <dbReference type="NCBI Taxonomy" id="91750"/>
    <lineage>
        <taxon>Bacteria</taxon>
        <taxon>Pseudomonadati</taxon>
        <taxon>Pseudomonadota</taxon>
        <taxon>Alphaproteobacteria</taxon>
        <taxon>environmental samples</taxon>
    </lineage>
</organism>
<dbReference type="PANTHER" id="PTHR36836">
    <property type="entry name" value="COLANIC ACID BIOSYNTHESIS PROTEIN WCAK"/>
    <property type="match status" value="1"/>
</dbReference>
<sequence length="399" mass="42257">MTILVFNDRFSANVGDGLLAEALLHHLRAEVPEIPSLGVDIDGKTGYAAGEDRRGWKRCLPVPFALRRRLRCRAAYRRVRARIAAIRSETAGISAIVIGGGQLITATSDYFPARLSAVLDDAREHRVPVYVHAVGVSEAETWQAADARLLARALTDRTCLRRAAVRDTRSKRLWDLLAPEVPAALAPDPGIVADALPHRRGEPDPERVGIGVMAPKVVREIMKAEDGAGVAFYRDLCGALADRGLRLRLFTNGDPGDETFLDALMADGAVAGIAERAPRPRDPAALLEIVGGCGAIAAHRMHANIAAYALGVPHVGLGWDPKLEGFFALSGRSGFLVGPGPGSATRAADAVARALATPWDEARRRQVRAHAVRAVADLAAAIRADVGGAAAGAATPVRA</sequence>
<dbReference type="AlphaFoldDB" id="A0A212J794"/>
<dbReference type="Pfam" id="PF04230">
    <property type="entry name" value="PS_pyruv_trans"/>
    <property type="match status" value="1"/>
</dbReference>
<dbReference type="InterPro" id="IPR007345">
    <property type="entry name" value="Polysacch_pyruvyl_Trfase"/>
</dbReference>
<protein>
    <recommendedName>
        <fullName evidence="1">Polysaccharide pyruvyl transferase domain-containing protein</fullName>
    </recommendedName>
</protein>
<dbReference type="PANTHER" id="PTHR36836:SF1">
    <property type="entry name" value="COLANIC ACID BIOSYNTHESIS PROTEIN WCAK"/>
    <property type="match status" value="1"/>
</dbReference>
<gene>
    <name evidence="2" type="ORF">KL86APRO_10617</name>
</gene>
<accession>A0A212J794</accession>
<proteinExistence type="predicted"/>
<evidence type="ECO:0000259" key="1">
    <source>
        <dbReference type="Pfam" id="PF04230"/>
    </source>
</evidence>
<dbReference type="EMBL" id="FLUO01000001">
    <property type="protein sequence ID" value="SBV95296.1"/>
    <property type="molecule type" value="Genomic_DNA"/>
</dbReference>
<evidence type="ECO:0000313" key="2">
    <source>
        <dbReference type="EMBL" id="SBV95296.1"/>
    </source>
</evidence>
<feature type="domain" description="Polysaccharide pyruvyl transferase" evidence="1">
    <location>
        <begin position="13"/>
        <end position="321"/>
    </location>
</feature>